<dbReference type="PANTHER" id="PTHR48025:SF1">
    <property type="entry name" value="RRM DOMAIN-CONTAINING PROTEIN"/>
    <property type="match status" value="1"/>
</dbReference>
<dbReference type="InterPro" id="IPR012677">
    <property type="entry name" value="Nucleotide-bd_a/b_plait_sf"/>
</dbReference>
<feature type="domain" description="RRM" evidence="4">
    <location>
        <begin position="2"/>
        <end position="88"/>
    </location>
</feature>
<name>A0A8C6WPQ4_9GOBI</name>
<evidence type="ECO:0000259" key="4">
    <source>
        <dbReference type="PROSITE" id="PS50102"/>
    </source>
</evidence>
<feature type="region of interest" description="Disordered" evidence="3">
    <location>
        <begin position="135"/>
        <end position="159"/>
    </location>
</feature>
<evidence type="ECO:0000313" key="6">
    <source>
        <dbReference type="Proteomes" id="UP000694523"/>
    </source>
</evidence>
<reference evidence="5" key="1">
    <citation type="submission" date="2025-08" db="UniProtKB">
        <authorList>
            <consortium name="Ensembl"/>
        </authorList>
    </citation>
    <scope>IDENTIFICATION</scope>
</reference>
<dbReference type="InterPro" id="IPR050502">
    <property type="entry name" value="Euk_RNA-bind_prot"/>
</dbReference>
<evidence type="ECO:0000256" key="3">
    <source>
        <dbReference type="SAM" id="MobiDB-lite"/>
    </source>
</evidence>
<feature type="domain" description="RRM" evidence="4">
    <location>
        <begin position="79"/>
        <end position="126"/>
    </location>
</feature>
<dbReference type="Ensembl" id="ENSNMLT00000025128.1">
    <property type="protein sequence ID" value="ENSNMLP00000022444.1"/>
    <property type="gene ID" value="ENSNMLG00000014446.1"/>
</dbReference>
<sequence length="303" mass="33681">MVKIFVGNLAAETTSDELLSLFSQYGKISECDIVKNFGFVHMDDKSQAEEAIRNLHHYDRGKSKGSAKLHVGNIACTNQELRAKFEEFGPVSECDIVKNYAFVHMDNMDDAMEAINKLDNAAFKGHWSKECPLDQNGYRNGSGPRSDGFDAPRFAGRGRNRGFNPGFSGGEPDGSYYGAVPSYPARRSAYERDPYVDYYERYRAGAGAYDGNYYDERRAVAMPAPPTSASSGVMRERLPPSSHASLDPYNISNIPSIPLLPPIRRVPEADGYSYARPSVPTLQRSSTFDHPRDPAADRARYGY</sequence>
<accession>A0A8C6WPQ4</accession>
<evidence type="ECO:0000313" key="5">
    <source>
        <dbReference type="Ensembl" id="ENSNMLP00000022444.1"/>
    </source>
</evidence>
<feature type="region of interest" description="Disordered" evidence="3">
    <location>
        <begin position="271"/>
        <end position="303"/>
    </location>
</feature>
<dbReference type="Pfam" id="PF00076">
    <property type="entry name" value="RRM_1"/>
    <property type="match status" value="2"/>
</dbReference>
<dbReference type="GO" id="GO:0003729">
    <property type="term" value="F:mRNA binding"/>
    <property type="evidence" value="ECO:0007669"/>
    <property type="project" value="TreeGrafter"/>
</dbReference>
<keyword evidence="1 2" id="KW-0694">RNA-binding</keyword>
<feature type="compositionally biased region" description="Basic and acidic residues" evidence="3">
    <location>
        <begin position="287"/>
        <end position="303"/>
    </location>
</feature>
<dbReference type="Proteomes" id="UP000694523">
    <property type="component" value="Unplaced"/>
</dbReference>
<evidence type="ECO:0000256" key="2">
    <source>
        <dbReference type="PROSITE-ProRule" id="PRU00176"/>
    </source>
</evidence>
<dbReference type="InterPro" id="IPR035979">
    <property type="entry name" value="RBD_domain_sf"/>
</dbReference>
<dbReference type="SUPFAM" id="SSF54928">
    <property type="entry name" value="RNA-binding domain, RBD"/>
    <property type="match status" value="2"/>
</dbReference>
<dbReference type="InterPro" id="IPR000504">
    <property type="entry name" value="RRM_dom"/>
</dbReference>
<protein>
    <submittedName>
        <fullName evidence="5">RNA binding motif protein 4.1</fullName>
    </submittedName>
</protein>
<dbReference type="PROSITE" id="PS50102">
    <property type="entry name" value="RRM"/>
    <property type="match status" value="2"/>
</dbReference>
<dbReference type="SMART" id="SM00360">
    <property type="entry name" value="RRM"/>
    <property type="match status" value="2"/>
</dbReference>
<dbReference type="GO" id="GO:0005634">
    <property type="term" value="C:nucleus"/>
    <property type="evidence" value="ECO:0007669"/>
    <property type="project" value="TreeGrafter"/>
</dbReference>
<organism evidence="5 6">
    <name type="scientific">Neogobius melanostomus</name>
    <name type="common">round goby</name>
    <dbReference type="NCBI Taxonomy" id="47308"/>
    <lineage>
        <taxon>Eukaryota</taxon>
        <taxon>Metazoa</taxon>
        <taxon>Chordata</taxon>
        <taxon>Craniata</taxon>
        <taxon>Vertebrata</taxon>
        <taxon>Euteleostomi</taxon>
        <taxon>Actinopterygii</taxon>
        <taxon>Neopterygii</taxon>
        <taxon>Teleostei</taxon>
        <taxon>Neoteleostei</taxon>
        <taxon>Acanthomorphata</taxon>
        <taxon>Gobiaria</taxon>
        <taxon>Gobiiformes</taxon>
        <taxon>Gobioidei</taxon>
        <taxon>Gobiidae</taxon>
        <taxon>Benthophilinae</taxon>
        <taxon>Neogobiini</taxon>
        <taxon>Neogobius</taxon>
    </lineage>
</organism>
<keyword evidence="6" id="KW-1185">Reference proteome</keyword>
<dbReference type="PANTHER" id="PTHR48025">
    <property type="entry name" value="OS02G0815200 PROTEIN"/>
    <property type="match status" value="1"/>
</dbReference>
<proteinExistence type="predicted"/>
<reference evidence="5" key="2">
    <citation type="submission" date="2025-09" db="UniProtKB">
        <authorList>
            <consortium name="Ensembl"/>
        </authorList>
    </citation>
    <scope>IDENTIFICATION</scope>
</reference>
<evidence type="ECO:0000256" key="1">
    <source>
        <dbReference type="ARBA" id="ARBA00022884"/>
    </source>
</evidence>
<dbReference type="Gene3D" id="3.30.70.330">
    <property type="match status" value="2"/>
</dbReference>
<dbReference type="AlphaFoldDB" id="A0A8C6WPQ4"/>